<keyword evidence="9" id="KW-1185">Reference proteome</keyword>
<evidence type="ECO:0000256" key="3">
    <source>
        <dbReference type="ARBA" id="ARBA00022723"/>
    </source>
</evidence>
<reference evidence="8 9" key="1">
    <citation type="submission" date="2019-03" db="EMBL/GenBank/DDBJ databases">
        <title>Genomic Encyclopedia of Type Strains, Phase IV (KMG-IV): sequencing the most valuable type-strain genomes for metagenomic binning, comparative biology and taxonomic classification.</title>
        <authorList>
            <person name="Goeker M."/>
        </authorList>
    </citation>
    <scope>NUCLEOTIDE SEQUENCE [LARGE SCALE GENOMIC DNA]</scope>
    <source>
        <strain evidence="8 9">DSM 100048</strain>
    </source>
</reference>
<dbReference type="PANTHER" id="PTHR12992">
    <property type="entry name" value="NUDIX HYDROLASE"/>
    <property type="match status" value="1"/>
</dbReference>
<comment type="cofactor">
    <cofactor evidence="2">
        <name>Mg(2+)</name>
        <dbReference type="ChEBI" id="CHEBI:18420"/>
    </cofactor>
</comment>
<feature type="domain" description="Nudix hydrolase" evidence="7">
    <location>
        <begin position="76"/>
        <end position="209"/>
    </location>
</feature>
<dbReference type="NCBIfam" id="NF007980">
    <property type="entry name" value="PRK10707.1"/>
    <property type="match status" value="1"/>
</dbReference>
<name>A0A4R3V8I7_9BURK</name>
<gene>
    <name evidence="8" type="ORF">EV686_102148</name>
</gene>
<sequence>MANTPIISGTPRLRLTRPGFDPRLQPVVPLSPGTILPQDALSEDFIRRAFRQGGSWQVEPLLAELFDAHGLRQPGLVHAAVFMPLVQRLDGLHVLFTRRATHLSDHAGQISFPGGRIEASDRDPIAAAIRETQEEVGIDPVYLDFIGTQPSMLTSTGFTMTPIVGAIRPGFSMRPDPSEVAEVFEVPLSVLMDPARHSLHRAALPDGTDRLYFSMLWEEHFIWGATAALIRNFYRFLQAAAGR</sequence>
<dbReference type="OrthoDB" id="9802805at2"/>
<dbReference type="Gene3D" id="3.90.79.10">
    <property type="entry name" value="Nucleoside Triphosphate Pyrophosphohydrolase"/>
    <property type="match status" value="1"/>
</dbReference>
<dbReference type="Pfam" id="PF00293">
    <property type="entry name" value="NUDIX"/>
    <property type="match status" value="1"/>
</dbReference>
<comment type="caution">
    <text evidence="8">The sequence shown here is derived from an EMBL/GenBank/DDBJ whole genome shotgun (WGS) entry which is preliminary data.</text>
</comment>
<dbReference type="RefSeq" id="WP_132473961.1">
    <property type="nucleotide sequence ID" value="NZ_JBHRVM010000001.1"/>
</dbReference>
<evidence type="ECO:0000256" key="2">
    <source>
        <dbReference type="ARBA" id="ARBA00001946"/>
    </source>
</evidence>
<dbReference type="InterPro" id="IPR045121">
    <property type="entry name" value="CoAse"/>
</dbReference>
<dbReference type="AlphaFoldDB" id="A0A4R3V8I7"/>
<accession>A0A4R3V8I7</accession>
<dbReference type="EMBL" id="SMBX01000002">
    <property type="protein sequence ID" value="TCV01436.1"/>
    <property type="molecule type" value="Genomic_DNA"/>
</dbReference>
<keyword evidence="5" id="KW-0460">Magnesium</keyword>
<keyword evidence="6" id="KW-0464">Manganese</keyword>
<dbReference type="CDD" id="cd03426">
    <property type="entry name" value="NUDIX_CoAse_Nudt7"/>
    <property type="match status" value="1"/>
</dbReference>
<evidence type="ECO:0000259" key="7">
    <source>
        <dbReference type="PROSITE" id="PS51462"/>
    </source>
</evidence>
<dbReference type="PANTHER" id="PTHR12992:SF11">
    <property type="entry name" value="MITOCHONDRIAL COENZYME A DIPHOSPHATASE NUDT8"/>
    <property type="match status" value="1"/>
</dbReference>
<evidence type="ECO:0000256" key="5">
    <source>
        <dbReference type="ARBA" id="ARBA00022842"/>
    </source>
</evidence>
<comment type="cofactor">
    <cofactor evidence="1">
        <name>Mn(2+)</name>
        <dbReference type="ChEBI" id="CHEBI:29035"/>
    </cofactor>
</comment>
<dbReference type="PROSITE" id="PS51462">
    <property type="entry name" value="NUDIX"/>
    <property type="match status" value="1"/>
</dbReference>
<dbReference type="InterPro" id="IPR000086">
    <property type="entry name" value="NUDIX_hydrolase_dom"/>
</dbReference>
<dbReference type="SUPFAM" id="SSF55811">
    <property type="entry name" value="Nudix"/>
    <property type="match status" value="1"/>
</dbReference>
<dbReference type="Proteomes" id="UP000294692">
    <property type="component" value="Unassembled WGS sequence"/>
</dbReference>
<evidence type="ECO:0000256" key="4">
    <source>
        <dbReference type="ARBA" id="ARBA00022801"/>
    </source>
</evidence>
<dbReference type="GO" id="GO:0010945">
    <property type="term" value="F:coenzyme A diphosphatase activity"/>
    <property type="evidence" value="ECO:0007669"/>
    <property type="project" value="InterPro"/>
</dbReference>
<evidence type="ECO:0000256" key="1">
    <source>
        <dbReference type="ARBA" id="ARBA00001936"/>
    </source>
</evidence>
<evidence type="ECO:0000313" key="8">
    <source>
        <dbReference type="EMBL" id="TCV01436.1"/>
    </source>
</evidence>
<evidence type="ECO:0000313" key="9">
    <source>
        <dbReference type="Proteomes" id="UP000294692"/>
    </source>
</evidence>
<evidence type="ECO:0000256" key="6">
    <source>
        <dbReference type="ARBA" id="ARBA00023211"/>
    </source>
</evidence>
<keyword evidence="3" id="KW-0479">Metal-binding</keyword>
<proteinExistence type="predicted"/>
<dbReference type="GO" id="GO:0046872">
    <property type="term" value="F:metal ion binding"/>
    <property type="evidence" value="ECO:0007669"/>
    <property type="project" value="UniProtKB-KW"/>
</dbReference>
<protein>
    <submittedName>
        <fullName evidence="8">8-oxo-dGTP pyrophosphatase MutT (NUDIX family)</fullName>
    </submittedName>
</protein>
<dbReference type="InterPro" id="IPR015797">
    <property type="entry name" value="NUDIX_hydrolase-like_dom_sf"/>
</dbReference>
<organism evidence="8 9">
    <name type="scientific">Paracandidimonas soli</name>
    <dbReference type="NCBI Taxonomy" id="1917182"/>
    <lineage>
        <taxon>Bacteria</taxon>
        <taxon>Pseudomonadati</taxon>
        <taxon>Pseudomonadota</taxon>
        <taxon>Betaproteobacteria</taxon>
        <taxon>Burkholderiales</taxon>
        <taxon>Alcaligenaceae</taxon>
        <taxon>Paracandidimonas</taxon>
    </lineage>
</organism>
<keyword evidence="4" id="KW-0378">Hydrolase</keyword>